<evidence type="ECO:0000313" key="1">
    <source>
        <dbReference type="EMBL" id="JAE26042.1"/>
    </source>
</evidence>
<protein>
    <submittedName>
        <fullName evidence="1">Uncharacterized protein</fullName>
    </submittedName>
</protein>
<organism evidence="1">
    <name type="scientific">Arundo donax</name>
    <name type="common">Giant reed</name>
    <name type="synonym">Donax arundinaceus</name>
    <dbReference type="NCBI Taxonomy" id="35708"/>
    <lineage>
        <taxon>Eukaryota</taxon>
        <taxon>Viridiplantae</taxon>
        <taxon>Streptophyta</taxon>
        <taxon>Embryophyta</taxon>
        <taxon>Tracheophyta</taxon>
        <taxon>Spermatophyta</taxon>
        <taxon>Magnoliopsida</taxon>
        <taxon>Liliopsida</taxon>
        <taxon>Poales</taxon>
        <taxon>Poaceae</taxon>
        <taxon>PACMAD clade</taxon>
        <taxon>Arundinoideae</taxon>
        <taxon>Arundineae</taxon>
        <taxon>Arundo</taxon>
    </lineage>
</organism>
<accession>A0A0A9GNH8</accession>
<proteinExistence type="predicted"/>
<reference evidence="1" key="1">
    <citation type="submission" date="2014-09" db="EMBL/GenBank/DDBJ databases">
        <authorList>
            <person name="Magalhaes I.L.F."/>
            <person name="Oliveira U."/>
            <person name="Santos F.R."/>
            <person name="Vidigal T.H.D.A."/>
            <person name="Brescovit A.D."/>
            <person name="Santos A.J."/>
        </authorList>
    </citation>
    <scope>NUCLEOTIDE SEQUENCE</scope>
    <source>
        <tissue evidence="1">Shoot tissue taken approximately 20 cm above the soil surface</tissue>
    </source>
</reference>
<reference evidence="1" key="2">
    <citation type="journal article" date="2015" name="Data Brief">
        <title>Shoot transcriptome of the giant reed, Arundo donax.</title>
        <authorList>
            <person name="Barrero R.A."/>
            <person name="Guerrero F.D."/>
            <person name="Moolhuijzen P."/>
            <person name="Goolsby J.A."/>
            <person name="Tidwell J."/>
            <person name="Bellgard S.E."/>
            <person name="Bellgard M.I."/>
        </authorList>
    </citation>
    <scope>NUCLEOTIDE SEQUENCE</scope>
    <source>
        <tissue evidence="1">Shoot tissue taken approximately 20 cm above the soil surface</tissue>
    </source>
</reference>
<dbReference type="AlphaFoldDB" id="A0A0A9GNH8"/>
<dbReference type="EMBL" id="GBRH01171854">
    <property type="protein sequence ID" value="JAE26042.1"/>
    <property type="molecule type" value="Transcribed_RNA"/>
</dbReference>
<sequence length="83" mass="9171">MTSSSIDDEKHGTCYPNKNSTTFTQEIIQVGDHRSLPLDTQCSKRRVIATRSNIVRVDVGEVIVQPLYFLVQPISTAPTTAPP</sequence>
<name>A0A0A9GNH8_ARUDO</name>